<keyword evidence="7" id="KW-0998">Cell outer membrane</keyword>
<evidence type="ECO:0000313" key="10">
    <source>
        <dbReference type="EMBL" id="EGC33666.1"/>
    </source>
</evidence>
<dbReference type="AlphaFoldDB" id="F0ZQU1"/>
<dbReference type="SUPFAM" id="SSF51126">
    <property type="entry name" value="Pectin lyase-like"/>
    <property type="match status" value="2"/>
</dbReference>
<dbReference type="Proteomes" id="UP000001064">
    <property type="component" value="Unassembled WGS sequence"/>
</dbReference>
<evidence type="ECO:0000256" key="4">
    <source>
        <dbReference type="ARBA" id="ARBA00022525"/>
    </source>
</evidence>
<comment type="subcellular location">
    <subcellularLocation>
        <location evidence="1">Cell envelope</location>
    </subcellularLocation>
    <subcellularLocation>
        <location evidence="2">Cell outer membrane</location>
    </subcellularLocation>
    <subcellularLocation>
        <location evidence="3">Secreted</location>
    </subcellularLocation>
</comment>
<evidence type="ECO:0000256" key="2">
    <source>
        <dbReference type="ARBA" id="ARBA00004442"/>
    </source>
</evidence>
<dbReference type="EMBL" id="GL871131">
    <property type="protein sequence ID" value="EGC33666.1"/>
    <property type="molecule type" value="Genomic_DNA"/>
</dbReference>
<keyword evidence="8" id="KW-1133">Transmembrane helix</keyword>
<name>F0ZQU1_DICPU</name>
<dbReference type="STRING" id="5786.F0ZQU1"/>
<evidence type="ECO:0000313" key="11">
    <source>
        <dbReference type="Proteomes" id="UP000001064"/>
    </source>
</evidence>
<dbReference type="InterPro" id="IPR003368">
    <property type="entry name" value="POMP_repeat"/>
</dbReference>
<evidence type="ECO:0000256" key="7">
    <source>
        <dbReference type="ARBA" id="ARBA00023237"/>
    </source>
</evidence>
<reference evidence="11" key="1">
    <citation type="journal article" date="2011" name="Genome Biol.">
        <title>Comparative genomics of the social amoebae Dictyostelium discoideum and Dictyostelium purpureum.</title>
        <authorList>
            <consortium name="US DOE Joint Genome Institute (JGI-PGF)"/>
            <person name="Sucgang R."/>
            <person name="Kuo A."/>
            <person name="Tian X."/>
            <person name="Salerno W."/>
            <person name="Parikh A."/>
            <person name="Feasley C.L."/>
            <person name="Dalin E."/>
            <person name="Tu H."/>
            <person name="Huang E."/>
            <person name="Barry K."/>
            <person name="Lindquist E."/>
            <person name="Shapiro H."/>
            <person name="Bruce D."/>
            <person name="Schmutz J."/>
            <person name="Salamov A."/>
            <person name="Fey P."/>
            <person name="Gaudet P."/>
            <person name="Anjard C."/>
            <person name="Babu M.M."/>
            <person name="Basu S."/>
            <person name="Bushmanova Y."/>
            <person name="van der Wel H."/>
            <person name="Katoh-Kurasawa M."/>
            <person name="Dinh C."/>
            <person name="Coutinho P.M."/>
            <person name="Saito T."/>
            <person name="Elias M."/>
            <person name="Schaap P."/>
            <person name="Kay R.R."/>
            <person name="Henrissat B."/>
            <person name="Eichinger L."/>
            <person name="Rivero F."/>
            <person name="Putnam N.H."/>
            <person name="West C.M."/>
            <person name="Loomis W.F."/>
            <person name="Chisholm R.L."/>
            <person name="Shaulsky G."/>
            <person name="Strassmann J.E."/>
            <person name="Queller D.C."/>
            <person name="Kuspa A."/>
            <person name="Grigoriev I.V."/>
        </authorList>
    </citation>
    <scope>NUCLEOTIDE SEQUENCE [LARGE SCALE GENOMIC DNA]</scope>
    <source>
        <strain evidence="11">QSDP1</strain>
    </source>
</reference>
<dbReference type="KEGG" id="dpp:DICPUDRAFT_18219"/>
<evidence type="ECO:0000256" key="5">
    <source>
        <dbReference type="ARBA" id="ARBA00022729"/>
    </source>
</evidence>
<dbReference type="VEuPathDB" id="AmoebaDB:DICPUDRAFT_18219"/>
<dbReference type="PANTHER" id="PTHR31318">
    <property type="entry name" value="EXPRESSED PROTEIN-RELATED"/>
    <property type="match status" value="1"/>
</dbReference>
<gene>
    <name evidence="10" type="ORF">DICPUDRAFT_18219</name>
</gene>
<dbReference type="eggNOG" id="ENOG502RFJY">
    <property type="taxonomic scope" value="Eukaryota"/>
</dbReference>
<keyword evidence="6 8" id="KW-0472">Membrane</keyword>
<organism evidence="10 11">
    <name type="scientific">Dictyostelium purpureum</name>
    <name type="common">Slime mold</name>
    <dbReference type="NCBI Taxonomy" id="5786"/>
    <lineage>
        <taxon>Eukaryota</taxon>
        <taxon>Amoebozoa</taxon>
        <taxon>Evosea</taxon>
        <taxon>Eumycetozoa</taxon>
        <taxon>Dictyostelia</taxon>
        <taxon>Dictyosteliales</taxon>
        <taxon>Dictyosteliaceae</taxon>
        <taxon>Dictyostelium</taxon>
    </lineage>
</organism>
<feature type="non-terminal residue" evidence="10">
    <location>
        <position position="530"/>
    </location>
</feature>
<feature type="non-terminal residue" evidence="10">
    <location>
        <position position="1"/>
    </location>
</feature>
<evidence type="ECO:0000256" key="1">
    <source>
        <dbReference type="ARBA" id="ARBA00004196"/>
    </source>
</evidence>
<evidence type="ECO:0000256" key="6">
    <source>
        <dbReference type="ARBA" id="ARBA00023136"/>
    </source>
</evidence>
<dbReference type="OrthoDB" id="21116at2759"/>
<dbReference type="Pfam" id="PF02415">
    <property type="entry name" value="Chlam_PMP"/>
    <property type="match status" value="2"/>
</dbReference>
<evidence type="ECO:0000256" key="8">
    <source>
        <dbReference type="SAM" id="Phobius"/>
    </source>
</evidence>
<keyword evidence="4" id="KW-0964">Secreted</keyword>
<dbReference type="InParanoid" id="F0ZQU1"/>
<dbReference type="GeneID" id="10503227"/>
<keyword evidence="5 9" id="KW-0732">Signal</keyword>
<dbReference type="RefSeq" id="XP_003289785.1">
    <property type="nucleotide sequence ID" value="XM_003289737.1"/>
</dbReference>
<feature type="signal peptide" evidence="9">
    <location>
        <begin position="1"/>
        <end position="15"/>
    </location>
</feature>
<dbReference type="OMA" id="YIANANV"/>
<protein>
    <recommendedName>
        <fullName evidence="12">Right handed beta helix domain-containing protein</fullName>
    </recommendedName>
</protein>
<feature type="chain" id="PRO_5012813410" description="Right handed beta helix domain-containing protein" evidence="9">
    <location>
        <begin position="16"/>
        <end position="530"/>
    </location>
</feature>
<feature type="transmembrane region" description="Helical" evidence="8">
    <location>
        <begin position="499"/>
        <end position="521"/>
    </location>
</feature>
<sequence>LLIFLILILIAKIKADGATYYISLNSTSQNSLCGDTQENACPSILSALNLIPVNGNGGNNVTFILDDGTYSGANNTNLNIFGYSIVVQPLNEESPKVFFNGSIGTSSAVFINFDRGNTPNALTQLVVKNIVFQSFGNANLKGGIFNSTTVNSNFVLEINGCTFNSNTALQGSVVNIYNDQDNQYDVNITISKSTFNSNNFVLFISEFANLSIDLCSFDGSSTSHKNQLASVLYMNSGLLQITNTNITSSSTSTPINLYGLYGQHFSLINNCIFDSNSIGDDGGVFTISFTLLNITNSVFSNNAAISGAALSAHGSQTYVKIFNSKFLNNRSNGKGGAINLRSSVFSDISNCEFSGNSASSGGSISLEYTELLNLNNCSFDNNDVSLKGGAIFTSFGDINFNQVTITNSNASEGGAVYCAASKLNMPNNTVLANNIDSGNGTDAYEYNFGFKVSVNSYNIYCALDPTYTYCDISGDEPYSSLCGYVEINDKDSGLSKGQLAGIIIGATLGAAVIAFGAAWLISKTTIGEHY</sequence>
<dbReference type="InterPro" id="IPR011050">
    <property type="entry name" value="Pectin_lyase_fold/virulence"/>
</dbReference>
<evidence type="ECO:0008006" key="12">
    <source>
        <dbReference type="Google" id="ProtNLM"/>
    </source>
</evidence>
<dbReference type="GO" id="GO:0005576">
    <property type="term" value="C:extracellular region"/>
    <property type="evidence" value="ECO:0007669"/>
    <property type="project" value="UniProtKB-SubCell"/>
</dbReference>
<evidence type="ECO:0000256" key="3">
    <source>
        <dbReference type="ARBA" id="ARBA00004613"/>
    </source>
</evidence>
<evidence type="ECO:0000256" key="9">
    <source>
        <dbReference type="SAM" id="SignalP"/>
    </source>
</evidence>
<proteinExistence type="predicted"/>
<accession>F0ZQU1</accession>
<keyword evidence="8" id="KW-0812">Transmembrane</keyword>
<keyword evidence="11" id="KW-1185">Reference proteome</keyword>
<dbReference type="PANTHER" id="PTHR31318:SF2">
    <property type="entry name" value="PECTIN LYASE-LIKE FAMILY PROTEIN-RELATED"/>
    <property type="match status" value="1"/>
</dbReference>